<proteinExistence type="predicted"/>
<evidence type="ECO:0000313" key="2">
    <source>
        <dbReference type="Proteomes" id="UP000694867"/>
    </source>
</evidence>
<evidence type="ECO:0000313" key="3">
    <source>
        <dbReference type="RefSeq" id="XP_028966597.1"/>
    </source>
</evidence>
<evidence type="ECO:0000256" key="1">
    <source>
        <dbReference type="SAM" id="SignalP"/>
    </source>
</evidence>
<dbReference type="RefSeq" id="XP_028966597.1">
    <property type="nucleotide sequence ID" value="XM_029110764.1"/>
</dbReference>
<keyword evidence="1" id="KW-0732">Signal</keyword>
<sequence>MRFFALAVLCIFACLAALAEAGGHYAVAGDFGYKVEVKHPSHVSHDSKGHHHFVEDKGIQEQYIKVGIYPHVEAHGYVEDGHGYEH</sequence>
<dbReference type="KEGG" id="goe:114828075"/>
<reference evidence="3" key="1">
    <citation type="submission" date="2025-08" db="UniProtKB">
        <authorList>
            <consortium name="RefSeq"/>
        </authorList>
    </citation>
    <scope>IDENTIFICATION</scope>
</reference>
<dbReference type="Proteomes" id="UP000694867">
    <property type="component" value="Unplaced"/>
</dbReference>
<name>A0AAJ7SF23_9ACAR</name>
<dbReference type="AlphaFoldDB" id="A0AAJ7SF23"/>
<keyword evidence="2" id="KW-1185">Reference proteome</keyword>
<feature type="signal peptide" evidence="1">
    <location>
        <begin position="1"/>
        <end position="21"/>
    </location>
</feature>
<accession>A0AAJ7SF23</accession>
<feature type="chain" id="PRO_5042530707" evidence="1">
    <location>
        <begin position="22"/>
        <end position="86"/>
    </location>
</feature>
<dbReference type="GeneID" id="114828075"/>
<organism evidence="2 3">
    <name type="scientific">Galendromus occidentalis</name>
    <name type="common">western predatory mite</name>
    <dbReference type="NCBI Taxonomy" id="34638"/>
    <lineage>
        <taxon>Eukaryota</taxon>
        <taxon>Metazoa</taxon>
        <taxon>Ecdysozoa</taxon>
        <taxon>Arthropoda</taxon>
        <taxon>Chelicerata</taxon>
        <taxon>Arachnida</taxon>
        <taxon>Acari</taxon>
        <taxon>Parasitiformes</taxon>
        <taxon>Mesostigmata</taxon>
        <taxon>Gamasina</taxon>
        <taxon>Phytoseioidea</taxon>
        <taxon>Phytoseiidae</taxon>
        <taxon>Typhlodrominae</taxon>
        <taxon>Galendromus</taxon>
    </lineage>
</organism>
<gene>
    <name evidence="3" type="primary">LOC114828075</name>
</gene>
<protein>
    <submittedName>
        <fullName evidence="3">Uncharacterized protein LOC114828075</fullName>
    </submittedName>
</protein>